<dbReference type="SUPFAM" id="SSF54523">
    <property type="entry name" value="Pili subunits"/>
    <property type="match status" value="1"/>
</dbReference>
<accession>A0A1F5NEV9</accession>
<reference evidence="1 2" key="1">
    <citation type="journal article" date="2016" name="Nat. Commun.">
        <title>Thousands of microbial genomes shed light on interconnected biogeochemical processes in an aquifer system.</title>
        <authorList>
            <person name="Anantharaman K."/>
            <person name="Brown C.T."/>
            <person name="Hug L.A."/>
            <person name="Sharon I."/>
            <person name="Castelle C.J."/>
            <person name="Probst A.J."/>
            <person name="Thomas B.C."/>
            <person name="Singh A."/>
            <person name="Wilkins M.J."/>
            <person name="Karaoz U."/>
            <person name="Brodie E.L."/>
            <person name="Williams K.H."/>
            <person name="Hubbard S.S."/>
            <person name="Banfield J.F."/>
        </authorList>
    </citation>
    <scope>NUCLEOTIDE SEQUENCE [LARGE SCALE GENOMIC DNA]</scope>
</reference>
<gene>
    <name evidence="1" type="ORF">A3K06_03325</name>
</gene>
<dbReference type="Pfam" id="PF07963">
    <property type="entry name" value="N_methyl"/>
    <property type="match status" value="1"/>
</dbReference>
<name>A0A1F5NEV9_9BACT</name>
<protein>
    <recommendedName>
        <fullName evidence="3">General secretion pathway GspH domain-containing protein</fullName>
    </recommendedName>
</protein>
<sequence length="148" mass="15486">MKRGFTFLEILIVLGVLAILATIVTTALSNFRTHALLAEVKNRALSELNLAKSQTLGSEENAQYGVHFETLKIVRFKGAAYSASDPGNAIYELPAGVEISSVSLGGPAEVIFERLTGRALASGLVTVSLSSDANASSTIAIFSSGLAQ</sequence>
<dbReference type="Proteomes" id="UP000176547">
    <property type="component" value="Unassembled WGS sequence"/>
</dbReference>
<dbReference type="NCBIfam" id="TIGR02532">
    <property type="entry name" value="IV_pilin_GFxxxE"/>
    <property type="match status" value="1"/>
</dbReference>
<organism evidence="1 2">
    <name type="scientific">Candidatus Doudnabacteria bacterium RIFCSPHIGHO2_01_52_17</name>
    <dbReference type="NCBI Taxonomy" id="1817820"/>
    <lineage>
        <taxon>Bacteria</taxon>
        <taxon>Candidatus Doudnaibacteriota</taxon>
    </lineage>
</organism>
<dbReference type="InterPro" id="IPR045584">
    <property type="entry name" value="Pilin-like"/>
</dbReference>
<dbReference type="InterPro" id="IPR012902">
    <property type="entry name" value="N_methyl_site"/>
</dbReference>
<evidence type="ECO:0000313" key="1">
    <source>
        <dbReference type="EMBL" id="OGE76186.1"/>
    </source>
</evidence>
<dbReference type="Gene3D" id="3.30.700.10">
    <property type="entry name" value="Glycoprotein, Type 4 Pilin"/>
    <property type="match status" value="1"/>
</dbReference>
<dbReference type="AlphaFoldDB" id="A0A1F5NEV9"/>
<proteinExistence type="predicted"/>
<evidence type="ECO:0000313" key="2">
    <source>
        <dbReference type="Proteomes" id="UP000176547"/>
    </source>
</evidence>
<evidence type="ECO:0008006" key="3">
    <source>
        <dbReference type="Google" id="ProtNLM"/>
    </source>
</evidence>
<dbReference type="EMBL" id="MFEG01000015">
    <property type="protein sequence ID" value="OGE76186.1"/>
    <property type="molecule type" value="Genomic_DNA"/>
</dbReference>
<comment type="caution">
    <text evidence="1">The sequence shown here is derived from an EMBL/GenBank/DDBJ whole genome shotgun (WGS) entry which is preliminary data.</text>
</comment>